<dbReference type="HOGENOM" id="CLU_1418831_0_0_6"/>
<dbReference type="Proteomes" id="UP000005467">
    <property type="component" value="Unassembled WGS sequence"/>
</dbReference>
<keyword evidence="2" id="KW-1185">Reference proteome</keyword>
<dbReference type="EMBL" id="AEVG01000025">
    <property type="protein sequence ID" value="EFX92619.1"/>
    <property type="molecule type" value="Genomic_DNA"/>
</dbReference>
<evidence type="ECO:0000313" key="2">
    <source>
        <dbReference type="Proteomes" id="UP000005467"/>
    </source>
</evidence>
<dbReference type="AlphaFoldDB" id="E8KES3"/>
<dbReference type="RefSeq" id="WP_005621574.1">
    <property type="nucleotide sequence ID" value="NZ_GL831080.1"/>
</dbReference>
<organism evidence="1 2">
    <name type="scientific">Actinobacillus ureae ATCC 25976</name>
    <dbReference type="NCBI Taxonomy" id="887324"/>
    <lineage>
        <taxon>Bacteria</taxon>
        <taxon>Pseudomonadati</taxon>
        <taxon>Pseudomonadota</taxon>
        <taxon>Gammaproteobacteria</taxon>
        <taxon>Pasteurellales</taxon>
        <taxon>Pasteurellaceae</taxon>
        <taxon>Actinobacillus</taxon>
    </lineage>
</organism>
<protein>
    <submittedName>
        <fullName evidence="1">Uncharacterized protein</fullName>
    </submittedName>
</protein>
<comment type="caution">
    <text evidence="1">The sequence shown here is derived from an EMBL/GenBank/DDBJ whole genome shotgun (WGS) entry which is preliminary data.</text>
</comment>
<proteinExistence type="predicted"/>
<reference evidence="1 2" key="1">
    <citation type="submission" date="2011-01" db="EMBL/GenBank/DDBJ databases">
        <authorList>
            <person name="Muzny D."/>
            <person name="Qin X."/>
            <person name="Deng J."/>
            <person name="Jiang H."/>
            <person name="Liu Y."/>
            <person name="Qu J."/>
            <person name="Song X.-Z."/>
            <person name="Zhang L."/>
            <person name="Thornton R."/>
            <person name="Coyle M."/>
            <person name="Francisco L."/>
            <person name="Jackson L."/>
            <person name="Javaid M."/>
            <person name="Korchina V."/>
            <person name="Kovar C."/>
            <person name="Mata R."/>
            <person name="Mathew T."/>
            <person name="Ngo R."/>
            <person name="Nguyen L."/>
            <person name="Nguyen N."/>
            <person name="Okwuonu G."/>
            <person name="Ongeri F."/>
            <person name="Pham C."/>
            <person name="Simmons D."/>
            <person name="Wilczek-Boney K."/>
            <person name="Hale W."/>
            <person name="Jakkamsetti A."/>
            <person name="Pham P."/>
            <person name="Ruth R."/>
            <person name="San Lucas F."/>
            <person name="Warren J."/>
            <person name="Zhang J."/>
            <person name="Zhao Z."/>
            <person name="Zhou C."/>
            <person name="Zhu D."/>
            <person name="Lee S."/>
            <person name="Bess C."/>
            <person name="Blankenburg K."/>
            <person name="Forbes L."/>
            <person name="Fu Q."/>
            <person name="Gubbala S."/>
            <person name="Hirani K."/>
            <person name="Jayaseelan J.C."/>
            <person name="Lara F."/>
            <person name="Munidasa M."/>
            <person name="Palculict T."/>
            <person name="Patil S."/>
            <person name="Pu L.-L."/>
            <person name="Saada N."/>
            <person name="Tang L."/>
            <person name="Weissenberger G."/>
            <person name="Zhu Y."/>
            <person name="Hemphill L."/>
            <person name="Shang Y."/>
            <person name="Youmans B."/>
            <person name="Ayvaz T."/>
            <person name="Ross M."/>
            <person name="Santibanez J."/>
            <person name="Aqrawi P."/>
            <person name="Gross S."/>
            <person name="Joshi V."/>
            <person name="Fowler G."/>
            <person name="Nazareth L."/>
            <person name="Reid J."/>
            <person name="Worley K."/>
            <person name="Petrosino J."/>
            <person name="Highlander S."/>
            <person name="Gibbs R."/>
        </authorList>
    </citation>
    <scope>NUCLEOTIDE SEQUENCE [LARGE SCALE GENOMIC DNA]</scope>
    <source>
        <strain evidence="1 2">ATCC 25976</strain>
    </source>
</reference>
<gene>
    <name evidence="1" type="ORF">HMPREF0027_0340</name>
</gene>
<accession>E8KES3</accession>
<name>E8KES3_9PAST</name>
<sequence>MTVDQQRQAFVAQLLGMTGNTKRTKLWDEFGYPRRIDFNQFYKVYKRFALGNAAVERIIEKCWEDYPTVIEGAESEEATTETSWEKEVKAFLTKNWQSIIEADRRNLVGRYSALILQVADGKQWHEPIEDGSLSNLGIRGLVKFIFVTPHRWIGKEKWVTEKKSLNKWKDVKVYDANDLEQWLEQSLPAQS</sequence>
<evidence type="ECO:0000313" key="1">
    <source>
        <dbReference type="EMBL" id="EFX92619.1"/>
    </source>
</evidence>